<name>G6FV18_9CYAN</name>
<dbReference type="PATRIC" id="fig|741277.3.peg.2284"/>
<organism evidence="1 2">
    <name type="scientific">Fischerella thermalis JSC-11</name>
    <dbReference type="NCBI Taxonomy" id="741277"/>
    <lineage>
        <taxon>Bacteria</taxon>
        <taxon>Bacillati</taxon>
        <taxon>Cyanobacteriota</taxon>
        <taxon>Cyanophyceae</taxon>
        <taxon>Nostocales</taxon>
        <taxon>Hapalosiphonaceae</taxon>
        <taxon>Fischerella</taxon>
    </lineage>
</organism>
<dbReference type="AlphaFoldDB" id="G6FV18"/>
<dbReference type="InterPro" id="IPR011009">
    <property type="entry name" value="Kinase-like_dom_sf"/>
</dbReference>
<protein>
    <recommendedName>
        <fullName evidence="3">Aminoglycoside phosphotransferase domain-containing protein</fullName>
    </recommendedName>
</protein>
<proteinExistence type="predicted"/>
<evidence type="ECO:0000313" key="2">
    <source>
        <dbReference type="Proteomes" id="UP000004344"/>
    </source>
</evidence>
<dbReference type="SUPFAM" id="SSF56112">
    <property type="entry name" value="Protein kinase-like (PK-like)"/>
    <property type="match status" value="1"/>
</dbReference>
<evidence type="ECO:0008006" key="3">
    <source>
        <dbReference type="Google" id="ProtNLM"/>
    </source>
</evidence>
<comment type="caution">
    <text evidence="1">The sequence shown here is derived from an EMBL/GenBank/DDBJ whole genome shotgun (WGS) entry which is preliminary data.</text>
</comment>
<reference evidence="1 2" key="1">
    <citation type="submission" date="2011-09" db="EMBL/GenBank/DDBJ databases">
        <title>The draft genome of Fischerella sp. JSC-11.</title>
        <authorList>
            <consortium name="US DOE Joint Genome Institute (JGI-PGF)"/>
            <person name="Lucas S."/>
            <person name="Han J."/>
            <person name="Lapidus A."/>
            <person name="Cheng J.-F."/>
            <person name="Goodwin L."/>
            <person name="Pitluck S."/>
            <person name="Peters L."/>
            <person name="Land M.L."/>
            <person name="Hauser L."/>
            <person name="Sarkisova S."/>
            <person name="Bryant D.A."/>
            <person name="Brown I."/>
            <person name="Woyke T.J."/>
        </authorList>
    </citation>
    <scope>NUCLEOTIDE SEQUENCE [LARGE SCALE GENOMIC DNA]</scope>
    <source>
        <strain evidence="1 2">JSC-11</strain>
    </source>
</reference>
<keyword evidence="2" id="KW-1185">Reference proteome</keyword>
<evidence type="ECO:0000313" key="1">
    <source>
        <dbReference type="EMBL" id="EHC12073.1"/>
    </source>
</evidence>
<accession>G6FV18</accession>
<dbReference type="Proteomes" id="UP000004344">
    <property type="component" value="Unassembled WGS sequence"/>
</dbReference>
<sequence length="127" mass="14244">MRNEYPSFNELVQFRNQYTIAKNLDIPGIVQPLSLETYGNGYALVMEDFGGISLQEWIKQNIPSVEEFLDIAIQITLFIKTSNRLIFSSTPQPNKSKLSTLASLLCPKLCTGFVPSHQPLPAEISQP</sequence>
<dbReference type="EMBL" id="AGIZ01000008">
    <property type="protein sequence ID" value="EHC12073.1"/>
    <property type="molecule type" value="Genomic_DNA"/>
</dbReference>
<gene>
    <name evidence="1" type="ORF">FJSC11DRAFT_2715</name>
</gene>